<evidence type="ECO:0000313" key="3">
    <source>
        <dbReference type="Proteomes" id="UP000654670"/>
    </source>
</evidence>
<feature type="transmembrane region" description="Helical" evidence="1">
    <location>
        <begin position="7"/>
        <end position="28"/>
    </location>
</feature>
<keyword evidence="3" id="KW-1185">Reference proteome</keyword>
<keyword evidence="1" id="KW-0472">Membrane</keyword>
<reference evidence="2" key="1">
    <citation type="journal article" date="2014" name="Int. J. Syst. Evol. Microbiol.">
        <title>Complete genome sequence of Corynebacterium casei LMG S-19264T (=DSM 44701T), isolated from a smear-ripened cheese.</title>
        <authorList>
            <consortium name="US DOE Joint Genome Institute (JGI-PGF)"/>
            <person name="Walter F."/>
            <person name="Albersmeier A."/>
            <person name="Kalinowski J."/>
            <person name="Ruckert C."/>
        </authorList>
    </citation>
    <scope>NUCLEOTIDE SEQUENCE</scope>
    <source>
        <strain evidence="2">JCM 15325</strain>
    </source>
</reference>
<sequence length="112" mass="12165">MGILEIFILGLVFLSELAMLAAFGYWGFKMPGGIFLKWLFGIGAPLVIAVIWGLFIAPKARFPVALPIRVLLKVLVFTLGAWALQVAGQGQLALYFLGVSLLLVALTDVFKI</sequence>
<comment type="caution">
    <text evidence="2">The sequence shown here is derived from an EMBL/GenBank/DDBJ whole genome shotgun (WGS) entry which is preliminary data.</text>
</comment>
<feature type="transmembrane region" description="Helical" evidence="1">
    <location>
        <begin position="70"/>
        <end position="87"/>
    </location>
</feature>
<organism evidence="2 3">
    <name type="scientific">Sporolactobacillus putidus</name>
    <dbReference type="NCBI Taxonomy" id="492735"/>
    <lineage>
        <taxon>Bacteria</taxon>
        <taxon>Bacillati</taxon>
        <taxon>Bacillota</taxon>
        <taxon>Bacilli</taxon>
        <taxon>Bacillales</taxon>
        <taxon>Sporolactobacillaceae</taxon>
        <taxon>Sporolactobacillus</taxon>
    </lineage>
</organism>
<protein>
    <recommendedName>
        <fullName evidence="4">DUF2568 domain-containing protein</fullName>
    </recommendedName>
</protein>
<dbReference type="AlphaFoldDB" id="A0A917S048"/>
<proteinExistence type="predicted"/>
<dbReference type="Proteomes" id="UP000654670">
    <property type="component" value="Unassembled WGS sequence"/>
</dbReference>
<gene>
    <name evidence="2" type="ORF">GCM10007968_08060</name>
</gene>
<dbReference type="InterPro" id="IPR021214">
    <property type="entry name" value="DUF2568"/>
</dbReference>
<keyword evidence="1" id="KW-1133">Transmembrane helix</keyword>
<evidence type="ECO:0008006" key="4">
    <source>
        <dbReference type="Google" id="ProtNLM"/>
    </source>
</evidence>
<dbReference type="EMBL" id="BMOK01000003">
    <property type="protein sequence ID" value="GGL46366.1"/>
    <property type="molecule type" value="Genomic_DNA"/>
</dbReference>
<keyword evidence="1" id="KW-0812">Transmembrane</keyword>
<feature type="transmembrane region" description="Helical" evidence="1">
    <location>
        <begin position="93"/>
        <end position="110"/>
    </location>
</feature>
<evidence type="ECO:0000313" key="2">
    <source>
        <dbReference type="EMBL" id="GGL46366.1"/>
    </source>
</evidence>
<evidence type="ECO:0000256" key="1">
    <source>
        <dbReference type="SAM" id="Phobius"/>
    </source>
</evidence>
<dbReference type="Pfam" id="PF10823">
    <property type="entry name" value="DUF2568"/>
    <property type="match status" value="1"/>
</dbReference>
<dbReference type="RefSeq" id="WP_188801811.1">
    <property type="nucleotide sequence ID" value="NZ_BMOK01000003.1"/>
</dbReference>
<feature type="transmembrane region" description="Helical" evidence="1">
    <location>
        <begin position="34"/>
        <end position="58"/>
    </location>
</feature>
<name>A0A917S048_9BACL</name>
<reference evidence="2" key="2">
    <citation type="submission" date="2020-09" db="EMBL/GenBank/DDBJ databases">
        <authorList>
            <person name="Sun Q."/>
            <person name="Ohkuma M."/>
        </authorList>
    </citation>
    <scope>NUCLEOTIDE SEQUENCE</scope>
    <source>
        <strain evidence="2">JCM 15325</strain>
    </source>
</reference>
<accession>A0A917S048</accession>